<feature type="compositionally biased region" description="Basic and acidic residues" evidence="8">
    <location>
        <begin position="1"/>
        <end position="13"/>
    </location>
</feature>
<dbReference type="AlphaFoldDB" id="A0ABD3C9W0"/>
<evidence type="ECO:0000313" key="9">
    <source>
        <dbReference type="EMBL" id="KAL3626362.1"/>
    </source>
</evidence>
<evidence type="ECO:0000256" key="3">
    <source>
        <dbReference type="ARBA" id="ARBA00018689"/>
    </source>
</evidence>
<comment type="similarity">
    <text evidence="2">Belongs to the EFG1 family.</text>
</comment>
<keyword evidence="6" id="KW-0175">Coiled coil</keyword>
<reference evidence="10" key="1">
    <citation type="journal article" date="2024" name="IScience">
        <title>Strigolactones Initiate the Formation of Haustorium-like Structures in Castilleja.</title>
        <authorList>
            <person name="Buerger M."/>
            <person name="Peterson D."/>
            <person name="Chory J."/>
        </authorList>
    </citation>
    <scope>NUCLEOTIDE SEQUENCE [LARGE SCALE GENOMIC DNA]</scope>
</reference>
<evidence type="ECO:0000256" key="1">
    <source>
        <dbReference type="ARBA" id="ARBA00004604"/>
    </source>
</evidence>
<evidence type="ECO:0000256" key="7">
    <source>
        <dbReference type="ARBA" id="ARBA00023242"/>
    </source>
</evidence>
<dbReference type="PANTHER" id="PTHR33911">
    <property type="entry name" value="RRNA-PROCESSING PROTEIN EFG1"/>
    <property type="match status" value="1"/>
</dbReference>
<gene>
    <name evidence="9" type="ORF">CASFOL_029911</name>
</gene>
<dbReference type="Pfam" id="PF10153">
    <property type="entry name" value="Efg1"/>
    <property type="match status" value="1"/>
</dbReference>
<organism evidence="9 10">
    <name type="scientific">Castilleja foliolosa</name>
    <dbReference type="NCBI Taxonomy" id="1961234"/>
    <lineage>
        <taxon>Eukaryota</taxon>
        <taxon>Viridiplantae</taxon>
        <taxon>Streptophyta</taxon>
        <taxon>Embryophyta</taxon>
        <taxon>Tracheophyta</taxon>
        <taxon>Spermatophyta</taxon>
        <taxon>Magnoliopsida</taxon>
        <taxon>eudicotyledons</taxon>
        <taxon>Gunneridae</taxon>
        <taxon>Pentapetalae</taxon>
        <taxon>asterids</taxon>
        <taxon>lamiids</taxon>
        <taxon>Lamiales</taxon>
        <taxon>Orobanchaceae</taxon>
        <taxon>Pedicularideae</taxon>
        <taxon>Castillejinae</taxon>
        <taxon>Castilleja</taxon>
    </lineage>
</organism>
<accession>A0ABD3C9W0</accession>
<keyword evidence="7" id="KW-0539">Nucleus</keyword>
<sequence>MAHGERRVTTERKKPARRAKALTVDNKSKTSKPKAVSLKNQMRSTERMLRKDLPIEVKEVLETKLEGLKKQQEIQNCLSGCGAEDIFAEHENKFFCSFQKLTNLVAAATSGKDLEDPMKT</sequence>
<dbReference type="GO" id="GO:0006364">
    <property type="term" value="P:rRNA processing"/>
    <property type="evidence" value="ECO:0007669"/>
    <property type="project" value="UniProtKB-KW"/>
</dbReference>
<evidence type="ECO:0000256" key="4">
    <source>
        <dbReference type="ARBA" id="ARBA00019827"/>
    </source>
</evidence>
<evidence type="ECO:0000256" key="2">
    <source>
        <dbReference type="ARBA" id="ARBA00006916"/>
    </source>
</evidence>
<evidence type="ECO:0000256" key="8">
    <source>
        <dbReference type="SAM" id="MobiDB-lite"/>
    </source>
</evidence>
<comment type="subcellular location">
    <subcellularLocation>
        <location evidence="1">Nucleus</location>
        <location evidence="1">Nucleolus</location>
    </subcellularLocation>
</comment>
<evidence type="ECO:0000256" key="6">
    <source>
        <dbReference type="ARBA" id="ARBA00023054"/>
    </source>
</evidence>
<dbReference type="InterPro" id="IPR019310">
    <property type="entry name" value="Efg1"/>
</dbReference>
<keyword evidence="5" id="KW-0698">rRNA processing</keyword>
<dbReference type="GO" id="GO:0005730">
    <property type="term" value="C:nucleolus"/>
    <property type="evidence" value="ECO:0007669"/>
    <property type="project" value="UniProtKB-SubCell"/>
</dbReference>
<dbReference type="InterPro" id="IPR050786">
    <property type="entry name" value="EFG1_rRNA-proc"/>
</dbReference>
<dbReference type="EMBL" id="JAVIJP010000047">
    <property type="protein sequence ID" value="KAL3626362.1"/>
    <property type="molecule type" value="Genomic_DNA"/>
</dbReference>
<keyword evidence="10" id="KW-1185">Reference proteome</keyword>
<feature type="region of interest" description="Disordered" evidence="8">
    <location>
        <begin position="1"/>
        <end position="43"/>
    </location>
</feature>
<name>A0ABD3C9W0_9LAMI</name>
<evidence type="ECO:0000313" key="10">
    <source>
        <dbReference type="Proteomes" id="UP001632038"/>
    </source>
</evidence>
<protein>
    <recommendedName>
        <fullName evidence="3">rRNA-processing protein EFG1</fullName>
    </recommendedName>
    <alternativeName>
        <fullName evidence="4">rRNA-processing protein efg1</fullName>
    </alternativeName>
</protein>
<dbReference type="Proteomes" id="UP001632038">
    <property type="component" value="Unassembled WGS sequence"/>
</dbReference>
<comment type="caution">
    <text evidence="9">The sequence shown here is derived from an EMBL/GenBank/DDBJ whole genome shotgun (WGS) entry which is preliminary data.</text>
</comment>
<evidence type="ECO:0000256" key="5">
    <source>
        <dbReference type="ARBA" id="ARBA00022552"/>
    </source>
</evidence>
<dbReference type="PANTHER" id="PTHR33911:SF1">
    <property type="entry name" value="RRNA-PROCESSING PROTEIN EFG1"/>
    <property type="match status" value="1"/>
</dbReference>
<proteinExistence type="inferred from homology"/>